<dbReference type="Proteomes" id="UP000265566">
    <property type="component" value="Chromosome 7"/>
</dbReference>
<proteinExistence type="predicted"/>
<feature type="compositionally biased region" description="Basic and acidic residues" evidence="1">
    <location>
        <begin position="135"/>
        <end position="152"/>
    </location>
</feature>
<name>A0A396H2W3_MEDTR</name>
<evidence type="ECO:0000313" key="2">
    <source>
        <dbReference type="EMBL" id="RHN46821.1"/>
    </source>
</evidence>
<comment type="caution">
    <text evidence="2">The sequence shown here is derived from an EMBL/GenBank/DDBJ whole genome shotgun (WGS) entry which is preliminary data.</text>
</comment>
<feature type="compositionally biased region" description="Polar residues" evidence="1">
    <location>
        <begin position="26"/>
        <end position="47"/>
    </location>
</feature>
<evidence type="ECO:0000256" key="1">
    <source>
        <dbReference type="SAM" id="MobiDB-lite"/>
    </source>
</evidence>
<feature type="region of interest" description="Disordered" evidence="1">
    <location>
        <begin position="1"/>
        <end position="78"/>
    </location>
</feature>
<organism evidence="2 3">
    <name type="scientific">Medicago truncatula</name>
    <name type="common">Barrel medic</name>
    <name type="synonym">Medicago tribuloides</name>
    <dbReference type="NCBI Taxonomy" id="3880"/>
    <lineage>
        <taxon>Eukaryota</taxon>
        <taxon>Viridiplantae</taxon>
        <taxon>Streptophyta</taxon>
        <taxon>Embryophyta</taxon>
        <taxon>Tracheophyta</taxon>
        <taxon>Spermatophyta</taxon>
        <taxon>Magnoliopsida</taxon>
        <taxon>eudicotyledons</taxon>
        <taxon>Gunneridae</taxon>
        <taxon>Pentapetalae</taxon>
        <taxon>rosids</taxon>
        <taxon>fabids</taxon>
        <taxon>Fabales</taxon>
        <taxon>Fabaceae</taxon>
        <taxon>Papilionoideae</taxon>
        <taxon>50 kb inversion clade</taxon>
        <taxon>NPAAA clade</taxon>
        <taxon>Hologalegina</taxon>
        <taxon>IRL clade</taxon>
        <taxon>Trifolieae</taxon>
        <taxon>Medicago</taxon>
    </lineage>
</organism>
<evidence type="ECO:0000313" key="3">
    <source>
        <dbReference type="Proteomes" id="UP000265566"/>
    </source>
</evidence>
<feature type="compositionally biased region" description="Basic residues" evidence="1">
    <location>
        <begin position="1"/>
        <end position="11"/>
    </location>
</feature>
<dbReference type="AlphaFoldDB" id="A0A396H2W3"/>
<dbReference type="Gramene" id="rna41352">
    <property type="protein sequence ID" value="RHN46821.1"/>
    <property type="gene ID" value="gene41352"/>
</dbReference>
<gene>
    <name evidence="2" type="ORF">MtrunA17_Chr7g0246321</name>
</gene>
<dbReference type="GO" id="GO:0005516">
    <property type="term" value="F:calmodulin binding"/>
    <property type="evidence" value="ECO:0007669"/>
    <property type="project" value="InterPro"/>
</dbReference>
<dbReference type="PANTHER" id="PTHR33923">
    <property type="entry name" value="CALMODULIN-BINDING PROTEIN-RELATED"/>
    <property type="match status" value="1"/>
</dbReference>
<feature type="region of interest" description="Disordered" evidence="1">
    <location>
        <begin position="135"/>
        <end position="175"/>
    </location>
</feature>
<reference evidence="3" key="1">
    <citation type="journal article" date="2018" name="Nat. Plants">
        <title>Whole-genome landscape of Medicago truncatula symbiotic genes.</title>
        <authorList>
            <person name="Pecrix Y."/>
            <person name="Staton S.E."/>
            <person name="Sallet E."/>
            <person name="Lelandais-Briere C."/>
            <person name="Moreau S."/>
            <person name="Carrere S."/>
            <person name="Blein T."/>
            <person name="Jardinaud M.F."/>
            <person name="Latrasse D."/>
            <person name="Zouine M."/>
            <person name="Zahm M."/>
            <person name="Kreplak J."/>
            <person name="Mayjonade B."/>
            <person name="Satge C."/>
            <person name="Perez M."/>
            <person name="Cauet S."/>
            <person name="Marande W."/>
            <person name="Chantry-Darmon C."/>
            <person name="Lopez-Roques C."/>
            <person name="Bouchez O."/>
            <person name="Berard A."/>
            <person name="Debelle F."/>
            <person name="Munos S."/>
            <person name="Bendahmane A."/>
            <person name="Berges H."/>
            <person name="Niebel A."/>
            <person name="Buitink J."/>
            <person name="Frugier F."/>
            <person name="Benhamed M."/>
            <person name="Crespi M."/>
            <person name="Gouzy J."/>
            <person name="Gamas P."/>
        </authorList>
    </citation>
    <scope>NUCLEOTIDE SEQUENCE [LARGE SCALE GENOMIC DNA]</scope>
    <source>
        <strain evidence="3">cv. Jemalong A17</strain>
    </source>
</reference>
<dbReference type="EMBL" id="PSQE01000007">
    <property type="protein sequence ID" value="RHN46821.1"/>
    <property type="molecule type" value="Genomic_DNA"/>
</dbReference>
<sequence length="239" mass="27017">MRRRQLKTQKSTKKDGRSKQIGNARKATQINKTVHSEEGNSQVQNVKNVARETSPFKPHDTPPSTVNECDTSTKGKNMEPDYEVLQKNFAQEEPKPGSATSVAYGVQERDQKYIKKKKSCILMYKHAVLSNTGKCDNKHPFAGKDKEGREQGDVAFNGGNNSSCHNYNETDSDMDDEKKNVIELVEKAFDEILLPEAEDLSSDDRSKSRSYGSDEVLLGFVWEFEGEGFEKKGRSKWKK</sequence>
<dbReference type="PANTHER" id="PTHR33923:SF3">
    <property type="entry name" value="CALMODULIN BINDING PROTEIN PICBP"/>
    <property type="match status" value="1"/>
</dbReference>
<accession>A0A396H2W3</accession>
<dbReference type="InterPro" id="IPR044681">
    <property type="entry name" value="PICBP-like"/>
</dbReference>
<feature type="compositionally biased region" description="Polar residues" evidence="1">
    <location>
        <begin position="158"/>
        <end position="169"/>
    </location>
</feature>
<protein>
    <submittedName>
        <fullName evidence="2">Uncharacterized protein</fullName>
    </submittedName>
</protein>